<dbReference type="Proteomes" id="UP000000768">
    <property type="component" value="Chromosome 6"/>
</dbReference>
<sequence length="90" mass="10579">MRQEQATPPCEPGKPPSRSNCQQKIDRQKKSSETEDLLFEEEEENRQSWRRSNNRLMAAWTDRIGSRRVARCRPHWLAGTNKKGKKKKAN</sequence>
<gene>
    <name evidence="2" type="ORF">SORBI_3006G065000</name>
</gene>
<proteinExistence type="predicted"/>
<dbReference type="AlphaFoldDB" id="A0A1B6PKL6"/>
<evidence type="ECO:0000313" key="3">
    <source>
        <dbReference type="Proteomes" id="UP000000768"/>
    </source>
</evidence>
<evidence type="ECO:0000313" key="2">
    <source>
        <dbReference type="EMBL" id="KXG26208.1"/>
    </source>
</evidence>
<keyword evidence="3" id="KW-1185">Reference proteome</keyword>
<organism evidence="2 3">
    <name type="scientific">Sorghum bicolor</name>
    <name type="common">Sorghum</name>
    <name type="synonym">Sorghum vulgare</name>
    <dbReference type="NCBI Taxonomy" id="4558"/>
    <lineage>
        <taxon>Eukaryota</taxon>
        <taxon>Viridiplantae</taxon>
        <taxon>Streptophyta</taxon>
        <taxon>Embryophyta</taxon>
        <taxon>Tracheophyta</taxon>
        <taxon>Spermatophyta</taxon>
        <taxon>Magnoliopsida</taxon>
        <taxon>Liliopsida</taxon>
        <taxon>Poales</taxon>
        <taxon>Poaceae</taxon>
        <taxon>PACMAD clade</taxon>
        <taxon>Panicoideae</taxon>
        <taxon>Andropogonodae</taxon>
        <taxon>Andropogoneae</taxon>
        <taxon>Sorghinae</taxon>
        <taxon>Sorghum</taxon>
    </lineage>
</organism>
<feature type="compositionally biased region" description="Basic and acidic residues" evidence="1">
    <location>
        <begin position="24"/>
        <end position="33"/>
    </location>
</feature>
<reference evidence="2 3" key="1">
    <citation type="journal article" date="2009" name="Nature">
        <title>The Sorghum bicolor genome and the diversification of grasses.</title>
        <authorList>
            <person name="Paterson A.H."/>
            <person name="Bowers J.E."/>
            <person name="Bruggmann R."/>
            <person name="Dubchak I."/>
            <person name="Grimwood J."/>
            <person name="Gundlach H."/>
            <person name="Haberer G."/>
            <person name="Hellsten U."/>
            <person name="Mitros T."/>
            <person name="Poliakov A."/>
            <person name="Schmutz J."/>
            <person name="Spannagl M."/>
            <person name="Tang H."/>
            <person name="Wang X."/>
            <person name="Wicker T."/>
            <person name="Bharti A.K."/>
            <person name="Chapman J."/>
            <person name="Feltus F.A."/>
            <person name="Gowik U."/>
            <person name="Grigoriev I.V."/>
            <person name="Lyons E."/>
            <person name="Maher C.A."/>
            <person name="Martis M."/>
            <person name="Narechania A."/>
            <person name="Otillar R.P."/>
            <person name="Penning B.W."/>
            <person name="Salamov A.A."/>
            <person name="Wang Y."/>
            <person name="Zhang L."/>
            <person name="Carpita N.C."/>
            <person name="Freeling M."/>
            <person name="Gingle A.R."/>
            <person name="Hash C.T."/>
            <person name="Keller B."/>
            <person name="Klein P."/>
            <person name="Kresovich S."/>
            <person name="McCann M.C."/>
            <person name="Ming R."/>
            <person name="Peterson D.G."/>
            <person name="Mehboob-ur-Rahman"/>
            <person name="Ware D."/>
            <person name="Westhoff P."/>
            <person name="Mayer K.F."/>
            <person name="Messing J."/>
            <person name="Rokhsar D.S."/>
        </authorList>
    </citation>
    <scope>NUCLEOTIDE SEQUENCE [LARGE SCALE GENOMIC DNA]</scope>
    <source>
        <strain evidence="3">cv. BTx623</strain>
    </source>
</reference>
<name>A0A1B6PKL6_SORBI</name>
<protein>
    <submittedName>
        <fullName evidence="2">Uncharacterized protein</fullName>
    </submittedName>
</protein>
<feature type="region of interest" description="Disordered" evidence="1">
    <location>
        <begin position="1"/>
        <end position="49"/>
    </location>
</feature>
<evidence type="ECO:0000256" key="1">
    <source>
        <dbReference type="SAM" id="MobiDB-lite"/>
    </source>
</evidence>
<accession>A0A1B6PKL6</accession>
<dbReference type="InParanoid" id="A0A1B6PKL6"/>
<dbReference type="EMBL" id="CM000765">
    <property type="protein sequence ID" value="KXG26208.1"/>
    <property type="molecule type" value="Genomic_DNA"/>
</dbReference>
<feature type="compositionally biased region" description="Acidic residues" evidence="1">
    <location>
        <begin position="34"/>
        <end position="44"/>
    </location>
</feature>
<dbReference type="Gramene" id="KXG26208">
    <property type="protein sequence ID" value="KXG26208"/>
    <property type="gene ID" value="SORBI_3006G065000"/>
</dbReference>
<reference evidence="3" key="2">
    <citation type="journal article" date="2018" name="Plant J.">
        <title>The Sorghum bicolor reference genome: improved assembly, gene annotations, a transcriptome atlas, and signatures of genome organization.</title>
        <authorList>
            <person name="McCormick R.F."/>
            <person name="Truong S.K."/>
            <person name="Sreedasyam A."/>
            <person name="Jenkins J."/>
            <person name="Shu S."/>
            <person name="Sims D."/>
            <person name="Kennedy M."/>
            <person name="Amirebrahimi M."/>
            <person name="Weers B.D."/>
            <person name="McKinley B."/>
            <person name="Mattison A."/>
            <person name="Morishige D.T."/>
            <person name="Grimwood J."/>
            <person name="Schmutz J."/>
            <person name="Mullet J.E."/>
        </authorList>
    </citation>
    <scope>NUCLEOTIDE SEQUENCE [LARGE SCALE GENOMIC DNA]</scope>
    <source>
        <strain evidence="3">cv. BTx623</strain>
    </source>
</reference>